<dbReference type="PANTHER" id="PTHR12302">
    <property type="entry name" value="EBNA2 BINDING PROTEIN P100"/>
    <property type="match status" value="1"/>
</dbReference>
<evidence type="ECO:0000256" key="2">
    <source>
        <dbReference type="ARBA" id="ARBA00022759"/>
    </source>
</evidence>
<organism evidence="6 7">
    <name type="scientific">Solimonas marina</name>
    <dbReference type="NCBI Taxonomy" id="2714601"/>
    <lineage>
        <taxon>Bacteria</taxon>
        <taxon>Pseudomonadati</taxon>
        <taxon>Pseudomonadota</taxon>
        <taxon>Gammaproteobacteria</taxon>
        <taxon>Nevskiales</taxon>
        <taxon>Nevskiaceae</taxon>
        <taxon>Solimonas</taxon>
    </lineage>
</organism>
<name>A0A970B5H6_9GAMM</name>
<dbReference type="PROSITE" id="PS50830">
    <property type="entry name" value="TNASE_3"/>
    <property type="match status" value="1"/>
</dbReference>
<evidence type="ECO:0000313" key="7">
    <source>
        <dbReference type="Proteomes" id="UP000653472"/>
    </source>
</evidence>
<keyword evidence="2" id="KW-0255">Endonuclease</keyword>
<keyword evidence="7" id="KW-1185">Reference proteome</keyword>
<feature type="chain" id="PRO_5037238279" evidence="4">
    <location>
        <begin position="20"/>
        <end position="157"/>
    </location>
</feature>
<reference evidence="6" key="1">
    <citation type="submission" date="2020-03" db="EMBL/GenBank/DDBJ databases">
        <title>Solimonas marina sp. nov., isolated from deep seawater of the Pacific Ocean.</title>
        <authorList>
            <person name="Liu X."/>
            <person name="Lai Q."/>
            <person name="Sun F."/>
            <person name="Gai Y."/>
            <person name="Li G."/>
            <person name="Shao Z."/>
        </authorList>
    </citation>
    <scope>NUCLEOTIDE SEQUENCE</scope>
    <source>
        <strain evidence="6">C16B3</strain>
    </source>
</reference>
<evidence type="ECO:0000256" key="4">
    <source>
        <dbReference type="SAM" id="SignalP"/>
    </source>
</evidence>
<accession>A0A970B5H6</accession>
<dbReference type="SMART" id="SM00318">
    <property type="entry name" value="SNc"/>
    <property type="match status" value="1"/>
</dbReference>
<evidence type="ECO:0000256" key="1">
    <source>
        <dbReference type="ARBA" id="ARBA00022722"/>
    </source>
</evidence>
<dbReference type="AlphaFoldDB" id="A0A970B5H6"/>
<comment type="caution">
    <text evidence="6">The sequence shown here is derived from an EMBL/GenBank/DDBJ whole genome shotgun (WGS) entry which is preliminary data.</text>
</comment>
<evidence type="ECO:0000259" key="5">
    <source>
        <dbReference type="PROSITE" id="PS50830"/>
    </source>
</evidence>
<keyword evidence="1" id="KW-0540">Nuclease</keyword>
<sequence>MGARIVAALALLAVARASAWDCAAATVLRVHDGDTITVRCGDAAPVKVRFADIDAPELHQAHGEASRDALTRLIGGRRVQLQSRAVDRYHRIISAVRVGDDDLGLELVGQGLAWCGQRPTHVCRQALRSAQAAHRGLWADVNPQPPWQWRREHPRND</sequence>
<dbReference type="InterPro" id="IPR035437">
    <property type="entry name" value="SNase_OB-fold_sf"/>
</dbReference>
<feature type="signal peptide" evidence="4">
    <location>
        <begin position="1"/>
        <end position="19"/>
    </location>
</feature>
<evidence type="ECO:0000256" key="3">
    <source>
        <dbReference type="ARBA" id="ARBA00022801"/>
    </source>
</evidence>
<keyword evidence="4" id="KW-0732">Signal</keyword>
<dbReference type="GO" id="GO:0004519">
    <property type="term" value="F:endonuclease activity"/>
    <property type="evidence" value="ECO:0007669"/>
    <property type="project" value="UniProtKB-KW"/>
</dbReference>
<feature type="domain" description="TNase-like" evidence="5">
    <location>
        <begin position="21"/>
        <end position="140"/>
    </location>
</feature>
<evidence type="ECO:0000313" key="6">
    <source>
        <dbReference type="EMBL" id="NKF23407.1"/>
    </source>
</evidence>
<dbReference type="EMBL" id="JAAVXB010000008">
    <property type="protein sequence ID" value="NKF23407.1"/>
    <property type="molecule type" value="Genomic_DNA"/>
</dbReference>
<dbReference type="RefSeq" id="WP_168148740.1">
    <property type="nucleotide sequence ID" value="NZ_JAAVXB010000008.1"/>
</dbReference>
<dbReference type="Proteomes" id="UP000653472">
    <property type="component" value="Unassembled WGS sequence"/>
</dbReference>
<dbReference type="PANTHER" id="PTHR12302:SF3">
    <property type="entry name" value="SERINE_THREONINE-PROTEIN KINASE 31"/>
    <property type="match status" value="1"/>
</dbReference>
<dbReference type="Pfam" id="PF00565">
    <property type="entry name" value="SNase"/>
    <property type="match status" value="1"/>
</dbReference>
<keyword evidence="3" id="KW-0378">Hydrolase</keyword>
<dbReference type="SUPFAM" id="SSF50199">
    <property type="entry name" value="Staphylococcal nuclease"/>
    <property type="match status" value="1"/>
</dbReference>
<dbReference type="InterPro" id="IPR016071">
    <property type="entry name" value="Staphylococal_nuclease_OB-fold"/>
</dbReference>
<dbReference type="GO" id="GO:0016787">
    <property type="term" value="F:hydrolase activity"/>
    <property type="evidence" value="ECO:0007669"/>
    <property type="project" value="UniProtKB-KW"/>
</dbReference>
<protein>
    <submittedName>
        <fullName evidence="6">Thermonuclease family protein</fullName>
    </submittedName>
</protein>
<proteinExistence type="predicted"/>
<gene>
    <name evidence="6" type="ORF">G7Y82_13890</name>
</gene>
<dbReference type="Gene3D" id="2.40.50.90">
    <property type="match status" value="1"/>
</dbReference>